<organism evidence="10 11">
    <name type="scientific">Clostridium cylindrosporum DSM 605</name>
    <dbReference type="NCBI Taxonomy" id="1121307"/>
    <lineage>
        <taxon>Bacteria</taxon>
        <taxon>Bacillati</taxon>
        <taxon>Bacillota</taxon>
        <taxon>Clostridia</taxon>
        <taxon>Eubacteriales</taxon>
        <taxon>Clostridiaceae</taxon>
        <taxon>Clostridium</taxon>
    </lineage>
</organism>
<dbReference type="InterPro" id="IPR003593">
    <property type="entry name" value="AAA+_ATPase"/>
</dbReference>
<evidence type="ECO:0000313" key="11">
    <source>
        <dbReference type="Proteomes" id="UP000036756"/>
    </source>
</evidence>
<evidence type="ECO:0000256" key="6">
    <source>
        <dbReference type="RuleBase" id="RU004432"/>
    </source>
</evidence>
<dbReference type="SUPFAM" id="SSF81923">
    <property type="entry name" value="Double Clp-N motif"/>
    <property type="match status" value="1"/>
</dbReference>
<proteinExistence type="inferred from homology"/>
<dbReference type="PROSITE" id="PS00871">
    <property type="entry name" value="CLPAB_2"/>
    <property type="match status" value="1"/>
</dbReference>
<feature type="domain" description="Clp R" evidence="9">
    <location>
        <begin position="2"/>
        <end position="144"/>
    </location>
</feature>
<dbReference type="STRING" id="1121307.CLCY_12c00160"/>
<evidence type="ECO:0000256" key="4">
    <source>
        <dbReference type="ARBA" id="ARBA00023186"/>
    </source>
</evidence>
<keyword evidence="2 6" id="KW-0547">Nucleotide-binding</keyword>
<dbReference type="CDD" id="cd19499">
    <property type="entry name" value="RecA-like_ClpB_Hsp104-like"/>
    <property type="match status" value="1"/>
</dbReference>
<evidence type="ECO:0000256" key="3">
    <source>
        <dbReference type="ARBA" id="ARBA00022840"/>
    </source>
</evidence>
<name>A0A0J8DDY8_CLOCY</name>
<dbReference type="InterPro" id="IPR004176">
    <property type="entry name" value="Clp_R_N"/>
</dbReference>
<dbReference type="FunFam" id="3.40.50.300:FF:000010">
    <property type="entry name" value="Chaperone clpB 1, putative"/>
    <property type="match status" value="1"/>
</dbReference>
<evidence type="ECO:0000256" key="2">
    <source>
        <dbReference type="ARBA" id="ARBA00022741"/>
    </source>
</evidence>
<comment type="caution">
    <text evidence="10">The sequence shown here is derived from an EMBL/GenBank/DDBJ whole genome shotgun (WGS) entry which is preliminary data.</text>
</comment>
<evidence type="ECO:0000259" key="8">
    <source>
        <dbReference type="PROSITE" id="PS50151"/>
    </source>
</evidence>
<dbReference type="SMART" id="SM00382">
    <property type="entry name" value="AAA"/>
    <property type="match status" value="2"/>
</dbReference>
<keyword evidence="3 6" id="KW-0067">ATP-binding</keyword>
<comment type="similarity">
    <text evidence="6">Belongs to the ClpA/ClpB family.</text>
</comment>
<dbReference type="PROSITE" id="PS51903">
    <property type="entry name" value="CLP_R"/>
    <property type="match status" value="1"/>
</dbReference>
<keyword evidence="7" id="KW-0175">Coiled coil</keyword>
<dbReference type="InterPro" id="IPR001270">
    <property type="entry name" value="ClpA/B"/>
</dbReference>
<keyword evidence="4 6" id="KW-0143">Chaperone</keyword>
<dbReference type="InterPro" id="IPR028299">
    <property type="entry name" value="ClpA/B_CS2"/>
</dbReference>
<dbReference type="GO" id="GO:0005524">
    <property type="term" value="F:ATP binding"/>
    <property type="evidence" value="ECO:0007669"/>
    <property type="project" value="UniProtKB-KW"/>
</dbReference>
<evidence type="ECO:0000256" key="1">
    <source>
        <dbReference type="ARBA" id="ARBA00022737"/>
    </source>
</evidence>
<dbReference type="AlphaFoldDB" id="A0A0J8DDY8"/>
<dbReference type="InterPro" id="IPR001943">
    <property type="entry name" value="UVR_dom"/>
</dbReference>
<dbReference type="FunFam" id="1.10.8.60:FF:000017">
    <property type="entry name" value="ATP-dependent chaperone ClpB"/>
    <property type="match status" value="1"/>
</dbReference>
<feature type="coiled-coil region" evidence="7">
    <location>
        <begin position="412"/>
        <end position="462"/>
    </location>
</feature>
<dbReference type="Pfam" id="PF02861">
    <property type="entry name" value="Clp_N"/>
    <property type="match status" value="1"/>
</dbReference>
<dbReference type="PROSITE" id="PS50151">
    <property type="entry name" value="UVR"/>
    <property type="match status" value="1"/>
</dbReference>
<accession>A0A0J8DDY8</accession>
<dbReference type="OrthoDB" id="9803641at2"/>
<keyword evidence="1 5" id="KW-0677">Repeat</keyword>
<dbReference type="InterPro" id="IPR027417">
    <property type="entry name" value="P-loop_NTPase"/>
</dbReference>
<dbReference type="Gene3D" id="1.10.8.60">
    <property type="match status" value="2"/>
</dbReference>
<dbReference type="Gene3D" id="4.10.860.10">
    <property type="entry name" value="UVR domain"/>
    <property type="match status" value="1"/>
</dbReference>
<dbReference type="SUPFAM" id="SSF52540">
    <property type="entry name" value="P-loop containing nucleoside triphosphate hydrolases"/>
    <property type="match status" value="2"/>
</dbReference>
<evidence type="ECO:0000259" key="9">
    <source>
        <dbReference type="PROSITE" id="PS51903"/>
    </source>
</evidence>
<reference evidence="10 11" key="1">
    <citation type="submission" date="2015-06" db="EMBL/GenBank/DDBJ databases">
        <title>Draft genome sequence of the purine-degrading Clostridium cylindrosporum HC-1 (DSM 605).</title>
        <authorList>
            <person name="Poehlein A."/>
            <person name="Schiel-Bengelsdorf B."/>
            <person name="Bengelsdorf F."/>
            <person name="Daniel R."/>
            <person name="Duerre P."/>
        </authorList>
    </citation>
    <scope>NUCLEOTIDE SEQUENCE [LARGE SCALE GENOMIC DNA]</scope>
    <source>
        <strain evidence="10 11">DSM 605</strain>
    </source>
</reference>
<dbReference type="Pfam" id="PF17871">
    <property type="entry name" value="AAA_lid_9"/>
    <property type="match status" value="1"/>
</dbReference>
<keyword evidence="11" id="KW-1185">Reference proteome</keyword>
<dbReference type="PRINTS" id="PR00300">
    <property type="entry name" value="CLPPROTEASEA"/>
</dbReference>
<dbReference type="Pfam" id="PF10431">
    <property type="entry name" value="ClpB_D2-small"/>
    <property type="match status" value="1"/>
</dbReference>
<gene>
    <name evidence="10" type="primary">clpB</name>
    <name evidence="10" type="ORF">CLCY_12c00160</name>
</gene>
<evidence type="ECO:0000313" key="10">
    <source>
        <dbReference type="EMBL" id="KMT22433.1"/>
    </source>
</evidence>
<dbReference type="GO" id="GO:0016887">
    <property type="term" value="F:ATP hydrolysis activity"/>
    <property type="evidence" value="ECO:0007669"/>
    <property type="project" value="InterPro"/>
</dbReference>
<dbReference type="PATRIC" id="fig|1121307.3.peg.232"/>
<dbReference type="PANTHER" id="PTHR11638">
    <property type="entry name" value="ATP-DEPENDENT CLP PROTEASE"/>
    <property type="match status" value="1"/>
</dbReference>
<dbReference type="InterPro" id="IPR041546">
    <property type="entry name" value="ClpA/ClpB_AAA_lid"/>
</dbReference>
<dbReference type="SMART" id="SM01086">
    <property type="entry name" value="ClpB_D2-small"/>
    <property type="match status" value="1"/>
</dbReference>
<dbReference type="InterPro" id="IPR019489">
    <property type="entry name" value="Clp_ATPase_C"/>
</dbReference>
<evidence type="ECO:0000256" key="7">
    <source>
        <dbReference type="SAM" id="Coils"/>
    </source>
</evidence>
<dbReference type="GO" id="GO:0034605">
    <property type="term" value="P:cellular response to heat"/>
    <property type="evidence" value="ECO:0007669"/>
    <property type="project" value="TreeGrafter"/>
</dbReference>
<dbReference type="RefSeq" id="WP_082141715.1">
    <property type="nucleotide sequence ID" value="NZ_LFVU01000008.1"/>
</dbReference>
<dbReference type="FunFam" id="3.40.50.300:FF:000025">
    <property type="entry name" value="ATP-dependent Clp protease subunit"/>
    <property type="match status" value="1"/>
</dbReference>
<dbReference type="InterPro" id="IPR003959">
    <property type="entry name" value="ATPase_AAA_core"/>
</dbReference>
<dbReference type="PROSITE" id="PS00870">
    <property type="entry name" value="CLPAB_1"/>
    <property type="match status" value="1"/>
</dbReference>
<dbReference type="EMBL" id="LFVU01000008">
    <property type="protein sequence ID" value="KMT22433.1"/>
    <property type="molecule type" value="Genomic_DNA"/>
</dbReference>
<dbReference type="Gene3D" id="1.10.1780.10">
    <property type="entry name" value="Clp, N-terminal domain"/>
    <property type="match status" value="1"/>
</dbReference>
<dbReference type="Pfam" id="PF07724">
    <property type="entry name" value="AAA_2"/>
    <property type="match status" value="1"/>
</dbReference>
<dbReference type="CDD" id="cd00009">
    <property type="entry name" value="AAA"/>
    <property type="match status" value="1"/>
</dbReference>
<protein>
    <submittedName>
        <fullName evidence="10">Chaperone protein ClpB</fullName>
    </submittedName>
</protein>
<dbReference type="InterPro" id="IPR018368">
    <property type="entry name" value="ClpA/B_CS1"/>
</dbReference>
<dbReference type="Gene3D" id="3.40.50.300">
    <property type="entry name" value="P-loop containing nucleotide triphosphate hydrolases"/>
    <property type="match status" value="2"/>
</dbReference>
<evidence type="ECO:0000256" key="5">
    <source>
        <dbReference type="PROSITE-ProRule" id="PRU01251"/>
    </source>
</evidence>
<feature type="domain" description="UVR" evidence="8">
    <location>
        <begin position="416"/>
        <end position="451"/>
    </location>
</feature>
<dbReference type="GO" id="GO:0005737">
    <property type="term" value="C:cytoplasm"/>
    <property type="evidence" value="ECO:0007669"/>
    <property type="project" value="TreeGrafter"/>
</dbReference>
<dbReference type="PANTHER" id="PTHR11638:SF155">
    <property type="entry name" value="CHAPERONE PROTEIN CLPC1, CHLOROPLASTIC-LIKE"/>
    <property type="match status" value="1"/>
</dbReference>
<dbReference type="InterPro" id="IPR036628">
    <property type="entry name" value="Clp_N_dom_sf"/>
</dbReference>
<dbReference type="InterPro" id="IPR050130">
    <property type="entry name" value="ClpA_ClpB"/>
</dbReference>
<dbReference type="Pfam" id="PF00004">
    <property type="entry name" value="AAA"/>
    <property type="match status" value="1"/>
</dbReference>
<sequence length="832" mass="92948">MFGGFTERSQKVIYASAEAAKDLGHSFVGTEHILLGMIKEGENASNILLEFGVTSEKITKEIVDIEGKGSIGFEPQTLPLTPRTKRLMEVSRSVSRSLGHSFVAPEHILLAIAEDAESLAHTILVRLSVDLDKFKEKIIASFGGGNNGATPEKKSSTSTKELDKFSRNLTKMAEEGKIDPIIGRDSETERVVEILSRRSKNNPCLIGEPGVGKTAIAEGLAQKIVEGKVPEILRDKKVYTLDISSMLAGAKYRGEFEERLKSVMDEVKTAGDVILFVDEVHTIIGAGGAEGAIDASNILKPALARGEIQIIGATTIEEYRKYIEKDSALERRFQPVTVGEPSKEEALEILKGLRDKYEAHHRLHITDEALKAAVEMSIRYIPDRFLPDKAIDLMDEAASRVRIQNLTAPDNLKGLEDELESIKKDKEEAVKTENFEKAAELKNRENELCEKLQEAKNTWSEEKLSDKLLVGEEDIAFVVSRWSGIPVNKLSEDESKRLLKLEEILHERVVGQQEAIEALSRAVRRARVGLKDPKRPIGSFIFLGPTGVGKTELSKALAEAMFGSENDIIRVDMSEYMEKHSVSRLIGSPPGYVGYEEGGQLTEAIRRNPYSVILFDEIEKAHPDVFNVLLQILEDGRVTSGQGKTVDFKNSIVIMTSNLGAHTVEKAPLGFGNTTKAQEASEYEKMKERIMEDLKRHFRPEFLNRIDEIVIFHKLSENDIEEIVGLMLDSVAKRLKEVEINLDYTEEVTKHLAKVGYDKTYGARPLRRAITKTVEDKLSEEMLKGEVKKGDSIVMDYKEDKVIFIPRSEYVPSNKDNVIEVKDKKSEDEQLD</sequence>
<dbReference type="Proteomes" id="UP000036756">
    <property type="component" value="Unassembled WGS sequence"/>
</dbReference>